<proteinExistence type="predicted"/>
<organism evidence="2 3">
    <name type="scientific">Ligilactobacillus salivarius</name>
    <dbReference type="NCBI Taxonomy" id="1624"/>
    <lineage>
        <taxon>Bacteria</taxon>
        <taxon>Bacillati</taxon>
        <taxon>Bacillota</taxon>
        <taxon>Bacilli</taxon>
        <taxon>Lactobacillales</taxon>
        <taxon>Lactobacillaceae</taxon>
        <taxon>Ligilactobacillus</taxon>
    </lineage>
</organism>
<dbReference type="AlphaFoldDB" id="A0A9X6S5S6"/>
<evidence type="ECO:0000256" key="1">
    <source>
        <dbReference type="SAM" id="Phobius"/>
    </source>
</evidence>
<gene>
    <name evidence="2" type="ORF">A8C52_05115</name>
</gene>
<feature type="transmembrane region" description="Helical" evidence="1">
    <location>
        <begin position="220"/>
        <end position="244"/>
    </location>
</feature>
<sequence length="246" mass="28614">MRKIINRLAYFFNDYDNYVCITIITLIGEFIIGTIYALIDFFKTGSMNRFNTNMFILILVALITSAAIMIFRRIFDVSILSDFKKLTTKTKHKALDYKEKASYKGDEEEKYYVINIDGENEKVVKADTILINKQDKFADDEHKVGSKKVEFVEVEFDKALPEYKKKVFKEYMGFERYKEIKHQLNITYYVSEQASKNEKAFYEPYEPTQTKESEDSFDPLAALVLFSMLISVILVVSITLSVIASL</sequence>
<dbReference type="EMBL" id="LXZO01000066">
    <property type="protein sequence ID" value="PAY48310.1"/>
    <property type="molecule type" value="Genomic_DNA"/>
</dbReference>
<keyword evidence="1" id="KW-1133">Transmembrane helix</keyword>
<feature type="transmembrane region" description="Helical" evidence="1">
    <location>
        <begin position="21"/>
        <end position="42"/>
    </location>
</feature>
<name>A0A9X6S5S6_9LACO</name>
<comment type="caution">
    <text evidence="2">The sequence shown here is derived from an EMBL/GenBank/DDBJ whole genome shotgun (WGS) entry which is preliminary data.</text>
</comment>
<accession>A0A9X6S5S6</accession>
<evidence type="ECO:0000313" key="3">
    <source>
        <dbReference type="Proteomes" id="UP000218139"/>
    </source>
</evidence>
<evidence type="ECO:0000313" key="2">
    <source>
        <dbReference type="EMBL" id="PAY48310.1"/>
    </source>
</evidence>
<protein>
    <submittedName>
        <fullName evidence="2">Uncharacterized protein</fullName>
    </submittedName>
</protein>
<keyword evidence="1" id="KW-0472">Membrane</keyword>
<keyword evidence="1" id="KW-0812">Transmembrane</keyword>
<feature type="transmembrane region" description="Helical" evidence="1">
    <location>
        <begin position="54"/>
        <end position="75"/>
    </location>
</feature>
<dbReference type="Proteomes" id="UP000218139">
    <property type="component" value="Unassembled WGS sequence"/>
</dbReference>
<dbReference type="RefSeq" id="WP_086201035.1">
    <property type="nucleotide sequence ID" value="NZ_LXZG01000077.1"/>
</dbReference>
<reference evidence="2 3" key="1">
    <citation type="submission" date="2016-05" db="EMBL/GenBank/DDBJ databases">
        <authorList>
            <person name="Lee J.-Y."/>
            <person name="Kim E.B."/>
            <person name="Choi Y.-J."/>
        </authorList>
    </citation>
    <scope>NUCLEOTIDE SEQUENCE [LARGE SCALE GENOMIC DNA]</scope>
    <source>
        <strain evidence="2 3">KLA006</strain>
    </source>
</reference>